<evidence type="ECO:0000259" key="3">
    <source>
        <dbReference type="Pfam" id="PF13473"/>
    </source>
</evidence>
<dbReference type="AlphaFoldDB" id="A0A1F4VEZ9"/>
<evidence type="ECO:0000313" key="5">
    <source>
        <dbReference type="Proteomes" id="UP000176504"/>
    </source>
</evidence>
<dbReference type="InterPro" id="IPR028096">
    <property type="entry name" value="EfeO_Cupredoxin"/>
</dbReference>
<feature type="chain" id="PRO_5009514976" description="EfeO-type cupredoxin-like domain-containing protein" evidence="2">
    <location>
        <begin position="21"/>
        <end position="150"/>
    </location>
</feature>
<feature type="compositionally biased region" description="Acidic residues" evidence="1">
    <location>
        <begin position="42"/>
        <end position="59"/>
    </location>
</feature>
<comment type="caution">
    <text evidence="4">The sequence shown here is derived from an EMBL/GenBank/DDBJ whole genome shotgun (WGS) entry which is preliminary data.</text>
</comment>
<feature type="region of interest" description="Disordered" evidence="1">
    <location>
        <begin position="27"/>
        <end position="64"/>
    </location>
</feature>
<proteinExistence type="predicted"/>
<reference evidence="4 5" key="1">
    <citation type="journal article" date="2016" name="Nat. Commun.">
        <title>Thousands of microbial genomes shed light on interconnected biogeochemical processes in an aquifer system.</title>
        <authorList>
            <person name="Anantharaman K."/>
            <person name="Brown C.T."/>
            <person name="Hug L.A."/>
            <person name="Sharon I."/>
            <person name="Castelle C.J."/>
            <person name="Probst A.J."/>
            <person name="Thomas B.C."/>
            <person name="Singh A."/>
            <person name="Wilkins M.J."/>
            <person name="Karaoz U."/>
            <person name="Brodie E.L."/>
            <person name="Williams K.H."/>
            <person name="Hubbard S.S."/>
            <person name="Banfield J.F."/>
        </authorList>
    </citation>
    <scope>NUCLEOTIDE SEQUENCE [LARGE SCALE GENOMIC DNA]</scope>
</reference>
<name>A0A1F4VEZ9_UNCKA</name>
<organism evidence="4 5">
    <name type="scientific">candidate division WWE3 bacterium RIFCSPLOWO2_01_FULL_41_18</name>
    <dbReference type="NCBI Taxonomy" id="1802625"/>
    <lineage>
        <taxon>Bacteria</taxon>
        <taxon>Katanobacteria</taxon>
    </lineage>
</organism>
<dbReference type="PROSITE" id="PS51257">
    <property type="entry name" value="PROKAR_LIPOPROTEIN"/>
    <property type="match status" value="1"/>
</dbReference>
<accession>A0A1F4VEZ9</accession>
<feature type="signal peptide" evidence="2">
    <location>
        <begin position="1"/>
        <end position="20"/>
    </location>
</feature>
<dbReference type="Gene3D" id="2.60.40.420">
    <property type="entry name" value="Cupredoxins - blue copper proteins"/>
    <property type="match status" value="1"/>
</dbReference>
<evidence type="ECO:0000256" key="2">
    <source>
        <dbReference type="SAM" id="SignalP"/>
    </source>
</evidence>
<dbReference type="PANTHER" id="PTHR36507">
    <property type="entry name" value="BLL1555 PROTEIN"/>
    <property type="match status" value="1"/>
</dbReference>
<dbReference type="PANTHER" id="PTHR36507:SF1">
    <property type="entry name" value="BLL1555 PROTEIN"/>
    <property type="match status" value="1"/>
</dbReference>
<dbReference type="Pfam" id="PF13473">
    <property type="entry name" value="Cupredoxin_1"/>
    <property type="match status" value="1"/>
</dbReference>
<protein>
    <recommendedName>
        <fullName evidence="3">EfeO-type cupredoxin-like domain-containing protein</fullName>
    </recommendedName>
</protein>
<dbReference type="Proteomes" id="UP000176504">
    <property type="component" value="Unassembled WGS sequence"/>
</dbReference>
<dbReference type="InterPro" id="IPR008972">
    <property type="entry name" value="Cupredoxin"/>
</dbReference>
<evidence type="ECO:0000256" key="1">
    <source>
        <dbReference type="SAM" id="MobiDB-lite"/>
    </source>
</evidence>
<feature type="domain" description="EfeO-type cupredoxin-like" evidence="3">
    <location>
        <begin position="56"/>
        <end position="148"/>
    </location>
</feature>
<keyword evidence="2" id="KW-0732">Signal</keyword>
<dbReference type="InterPro" id="IPR052721">
    <property type="entry name" value="ET_Amicyanin"/>
</dbReference>
<dbReference type="EMBL" id="MEVI01000001">
    <property type="protein sequence ID" value="OGC55767.1"/>
    <property type="molecule type" value="Genomic_DNA"/>
</dbReference>
<evidence type="ECO:0000313" key="4">
    <source>
        <dbReference type="EMBL" id="OGC55767.1"/>
    </source>
</evidence>
<gene>
    <name evidence="4" type="ORF">A3A78_01875</name>
</gene>
<dbReference type="SUPFAM" id="SSF49503">
    <property type="entry name" value="Cupredoxins"/>
    <property type="match status" value="1"/>
</dbReference>
<sequence length="150" mass="16503">MKIKALLLLLLTAAVLTACTHEKLLNRGSSTTEESGDALTVPEEETENGATDEETEETESPVTVTVTSEGFNPKSVTVTQGETVVWRNETEGQTWVASAVHPTHQVYPGFDQLKGMGKGETYSFTFEKIGTWKYHDHLNPTRFGEVVVTE</sequence>